<dbReference type="SUPFAM" id="SSF53756">
    <property type="entry name" value="UDP-Glycosyltransferase/glycogen phosphorylase"/>
    <property type="match status" value="1"/>
</dbReference>
<organism evidence="4 5">
    <name type="scientific">Leptotrichia shahii</name>
    <dbReference type="NCBI Taxonomy" id="157691"/>
    <lineage>
        <taxon>Bacteria</taxon>
        <taxon>Fusobacteriati</taxon>
        <taxon>Fusobacteriota</taxon>
        <taxon>Fusobacteriia</taxon>
        <taxon>Fusobacteriales</taxon>
        <taxon>Leptotrichiaceae</taxon>
        <taxon>Leptotrichia</taxon>
    </lineage>
</organism>
<dbReference type="STRING" id="1122172.GCA_000373045_01472"/>
<dbReference type="Pfam" id="PF13439">
    <property type="entry name" value="Glyco_transf_4"/>
    <property type="match status" value="1"/>
</dbReference>
<dbReference type="RefSeq" id="WP_018451092.1">
    <property type="nucleotide sequence ID" value="NZ_AP019827.1"/>
</dbReference>
<dbReference type="Proteomes" id="UP000322617">
    <property type="component" value="Chromosome"/>
</dbReference>
<reference evidence="4 5" key="1">
    <citation type="submission" date="2019-07" db="EMBL/GenBank/DDBJ databases">
        <title>Complete Genome Sequence of Leptotrichia shahii Strain JCM 16776.</title>
        <authorList>
            <person name="Watanabe S."/>
            <person name="Cui L."/>
        </authorList>
    </citation>
    <scope>NUCLEOTIDE SEQUENCE [LARGE SCALE GENOMIC DNA]</scope>
    <source>
        <strain evidence="4 5">JCM16776</strain>
    </source>
</reference>
<gene>
    <name evidence="4" type="primary">mshA</name>
    <name evidence="4" type="ORF">JCM16776_1922</name>
</gene>
<sequence length="374" mass="43515">MERKKISLEIQWAVGPKTGVGWYIFNIVKGLVQNNKNDYTGEFINFMNRHNVKEQINYNIKIKQNKLIPYKIYNILTQKLKISHNFLLGTKSDIYHFFNFTIPKNIKGKIIITIYDTVFFTVPETMGDMKTISEYRYAAEKSDLIITISESAKSDIIKHFNVSEEKIKIVTPGIDLQKYSHKYSKSELENIRKKYNLPQNYILYLGTIEPRKNIERIVKSFKRYKQEINDDLKLVIVGKKGWKYDNIMKLIESMGTDIIITGYIDEEDKVPIYKLAQIFVFPSLYEGFGMPILEAMASGTPVITSNISSMPEVAGNAGILVDPFDENEIFGAYKKILSDEKLKKEMVQRGLEQTKKFEWKKSVEILEKIYEEIQ</sequence>
<accession>A0A510JQX4</accession>
<dbReference type="InterPro" id="IPR028098">
    <property type="entry name" value="Glyco_trans_4-like_N"/>
</dbReference>
<dbReference type="CDD" id="cd03809">
    <property type="entry name" value="GT4_MtfB-like"/>
    <property type="match status" value="1"/>
</dbReference>
<keyword evidence="5" id="KW-1185">Reference proteome</keyword>
<evidence type="ECO:0000313" key="4">
    <source>
        <dbReference type="EMBL" id="BBM41676.1"/>
    </source>
</evidence>
<dbReference type="EMBL" id="AP019827">
    <property type="protein sequence ID" value="BBM41676.1"/>
    <property type="molecule type" value="Genomic_DNA"/>
</dbReference>
<evidence type="ECO:0000259" key="2">
    <source>
        <dbReference type="Pfam" id="PF00534"/>
    </source>
</evidence>
<dbReference type="OrthoDB" id="9797829at2"/>
<dbReference type="GO" id="GO:0016757">
    <property type="term" value="F:glycosyltransferase activity"/>
    <property type="evidence" value="ECO:0007669"/>
    <property type="project" value="InterPro"/>
</dbReference>
<name>A0A510JQX4_9FUSO</name>
<feature type="domain" description="Glycosyl transferase family 1" evidence="2">
    <location>
        <begin position="189"/>
        <end position="350"/>
    </location>
</feature>
<dbReference type="AlphaFoldDB" id="A0A510JQX4"/>
<keyword evidence="1 4" id="KW-0808">Transferase</keyword>
<feature type="domain" description="Glycosyltransferase subfamily 4-like N-terminal" evidence="3">
    <location>
        <begin position="91"/>
        <end position="177"/>
    </location>
</feature>
<dbReference type="InterPro" id="IPR001296">
    <property type="entry name" value="Glyco_trans_1"/>
</dbReference>
<evidence type="ECO:0000256" key="1">
    <source>
        <dbReference type="ARBA" id="ARBA00022679"/>
    </source>
</evidence>
<evidence type="ECO:0000259" key="3">
    <source>
        <dbReference type="Pfam" id="PF13439"/>
    </source>
</evidence>
<dbReference type="Pfam" id="PF00534">
    <property type="entry name" value="Glycos_transf_1"/>
    <property type="match status" value="1"/>
</dbReference>
<dbReference type="Gene3D" id="3.40.50.2000">
    <property type="entry name" value="Glycogen Phosphorylase B"/>
    <property type="match status" value="2"/>
</dbReference>
<dbReference type="FunFam" id="3.40.50.2000:FF:000119">
    <property type="entry name" value="Glycosyl transferase group 1"/>
    <property type="match status" value="1"/>
</dbReference>
<dbReference type="KEGG" id="lsz:JCM16776_1922"/>
<evidence type="ECO:0000313" key="5">
    <source>
        <dbReference type="Proteomes" id="UP000322617"/>
    </source>
</evidence>
<protein>
    <submittedName>
        <fullName evidence="4">D-inositol-3-phosphate glycosyltransferase</fullName>
    </submittedName>
</protein>
<dbReference type="PANTHER" id="PTHR46401:SF2">
    <property type="entry name" value="GLYCOSYLTRANSFERASE WBBK-RELATED"/>
    <property type="match status" value="1"/>
</dbReference>
<dbReference type="GO" id="GO:0009103">
    <property type="term" value="P:lipopolysaccharide biosynthetic process"/>
    <property type="evidence" value="ECO:0007669"/>
    <property type="project" value="TreeGrafter"/>
</dbReference>
<dbReference type="PANTHER" id="PTHR46401">
    <property type="entry name" value="GLYCOSYLTRANSFERASE WBBK-RELATED"/>
    <property type="match status" value="1"/>
</dbReference>
<proteinExistence type="predicted"/>